<evidence type="ECO:0000313" key="6">
    <source>
        <dbReference type="EMBL" id="QBE94752.1"/>
    </source>
</evidence>
<dbReference type="Pfam" id="PF00005">
    <property type="entry name" value="ABC_tran"/>
    <property type="match status" value="1"/>
</dbReference>
<name>A0A4P6LSD8_9FIRM</name>
<dbReference type="EC" id="3.6.3.-" evidence="6"/>
<dbReference type="InterPro" id="IPR017911">
    <property type="entry name" value="MacB-like_ATP-bd"/>
</dbReference>
<organism evidence="6 7">
    <name type="scientific">Blautia producta</name>
    <dbReference type="NCBI Taxonomy" id="33035"/>
    <lineage>
        <taxon>Bacteria</taxon>
        <taxon>Bacillati</taxon>
        <taxon>Bacillota</taxon>
        <taxon>Clostridia</taxon>
        <taxon>Lachnospirales</taxon>
        <taxon>Lachnospiraceae</taxon>
        <taxon>Blautia</taxon>
    </lineage>
</organism>
<dbReference type="RefSeq" id="WP_130179542.1">
    <property type="nucleotide sequence ID" value="NZ_CP035945.1"/>
</dbReference>
<dbReference type="Proteomes" id="UP000289794">
    <property type="component" value="Chromosome"/>
</dbReference>
<dbReference type="PROSITE" id="PS00211">
    <property type="entry name" value="ABC_TRANSPORTER_1"/>
    <property type="match status" value="1"/>
</dbReference>
<dbReference type="InterPro" id="IPR003439">
    <property type="entry name" value="ABC_transporter-like_ATP-bd"/>
</dbReference>
<dbReference type="Gene3D" id="3.40.50.300">
    <property type="entry name" value="P-loop containing nucleotide triphosphate hydrolases"/>
    <property type="match status" value="1"/>
</dbReference>
<evidence type="ECO:0000256" key="1">
    <source>
        <dbReference type="ARBA" id="ARBA00005417"/>
    </source>
</evidence>
<evidence type="ECO:0000313" key="7">
    <source>
        <dbReference type="Proteomes" id="UP000289794"/>
    </source>
</evidence>
<comment type="similarity">
    <text evidence="1">Belongs to the ABC transporter superfamily.</text>
</comment>
<dbReference type="InterPro" id="IPR027417">
    <property type="entry name" value="P-loop_NTPase"/>
</dbReference>
<dbReference type="GO" id="GO:0016887">
    <property type="term" value="F:ATP hydrolysis activity"/>
    <property type="evidence" value="ECO:0007669"/>
    <property type="project" value="InterPro"/>
</dbReference>
<evidence type="ECO:0000259" key="5">
    <source>
        <dbReference type="PROSITE" id="PS50893"/>
    </source>
</evidence>
<evidence type="ECO:0000256" key="2">
    <source>
        <dbReference type="ARBA" id="ARBA00022448"/>
    </source>
</evidence>
<dbReference type="PANTHER" id="PTHR42798">
    <property type="entry name" value="LIPOPROTEIN-RELEASING SYSTEM ATP-BINDING PROTEIN LOLD"/>
    <property type="match status" value="1"/>
</dbReference>
<dbReference type="InterPro" id="IPR017871">
    <property type="entry name" value="ABC_transporter-like_CS"/>
</dbReference>
<protein>
    <submittedName>
        <fullName evidence="6">Putative ABC transporter ATP-binding protein YknY</fullName>
        <ecNumber evidence="6">3.6.3.-</ecNumber>
    </submittedName>
</protein>
<dbReference type="SUPFAM" id="SSF52540">
    <property type="entry name" value="P-loop containing nucleoside triphosphate hydrolases"/>
    <property type="match status" value="1"/>
</dbReference>
<dbReference type="PANTHER" id="PTHR42798:SF6">
    <property type="entry name" value="CELL DIVISION ATP-BINDING PROTEIN FTSE"/>
    <property type="match status" value="1"/>
</dbReference>
<evidence type="ECO:0000256" key="4">
    <source>
        <dbReference type="ARBA" id="ARBA00022840"/>
    </source>
</evidence>
<accession>A0A4P6LSD8</accession>
<dbReference type="KEGG" id="bpro:PMF13cell1_00245"/>
<dbReference type="AlphaFoldDB" id="A0A4P6LSD8"/>
<dbReference type="FunFam" id="3.40.50.300:FF:000032">
    <property type="entry name" value="Export ABC transporter ATP-binding protein"/>
    <property type="match status" value="1"/>
</dbReference>
<keyword evidence="6" id="KW-0378">Hydrolase</keyword>
<dbReference type="GO" id="GO:0005524">
    <property type="term" value="F:ATP binding"/>
    <property type="evidence" value="ECO:0007669"/>
    <property type="project" value="UniProtKB-KW"/>
</dbReference>
<dbReference type="GO" id="GO:0098796">
    <property type="term" value="C:membrane protein complex"/>
    <property type="evidence" value="ECO:0007669"/>
    <property type="project" value="UniProtKB-ARBA"/>
</dbReference>
<dbReference type="InterPro" id="IPR003593">
    <property type="entry name" value="AAA+_ATPase"/>
</dbReference>
<keyword evidence="4 6" id="KW-0067">ATP-binding</keyword>
<proteinExistence type="inferred from homology"/>
<keyword evidence="3" id="KW-0547">Nucleotide-binding</keyword>
<dbReference type="SMART" id="SM00382">
    <property type="entry name" value="AAA"/>
    <property type="match status" value="1"/>
</dbReference>
<gene>
    <name evidence="6" type="primary">yknY_1</name>
    <name evidence="6" type="ORF">PMF13cell1_00245</name>
</gene>
<reference evidence="6 7" key="1">
    <citation type="submission" date="2019-01" db="EMBL/GenBank/DDBJ databases">
        <title>PMF-metabolizing Aryl O-demethylase.</title>
        <authorList>
            <person name="Kim M."/>
        </authorList>
    </citation>
    <scope>NUCLEOTIDE SEQUENCE [LARGE SCALE GENOMIC DNA]</scope>
    <source>
        <strain evidence="6 7">PMF1</strain>
    </source>
</reference>
<evidence type="ECO:0000256" key="3">
    <source>
        <dbReference type="ARBA" id="ARBA00022741"/>
    </source>
</evidence>
<dbReference type="GO" id="GO:0022857">
    <property type="term" value="F:transmembrane transporter activity"/>
    <property type="evidence" value="ECO:0007669"/>
    <property type="project" value="UniProtKB-ARBA"/>
</dbReference>
<sequence>MEVLRTRGLEKIYRTGELVVRALDGVDIDIREGEFISVIGSSGSGKTTLLNMLGGLDYPTTGSVMVRGYELAAMDNDELTVFRRRNIGFVFQNYNLVSVLNVYDNIVLPLKLDGVKIDKEFVDNIIHSLGLDEKIYQMPNTLSGGQQQRAAIARALVTKPVIVLADEPTGNLDSRTGLEVIGLMKNMAEEYSQTIVIVTHNEEIAQMTDRMIRIEDGRICRGEAGHGTEE</sequence>
<keyword evidence="2" id="KW-0813">Transport</keyword>
<dbReference type="CDD" id="cd03255">
    <property type="entry name" value="ABC_MJ0796_LolCDE_FtsE"/>
    <property type="match status" value="1"/>
</dbReference>
<dbReference type="PROSITE" id="PS50893">
    <property type="entry name" value="ABC_TRANSPORTER_2"/>
    <property type="match status" value="1"/>
</dbReference>
<dbReference type="EMBL" id="CP035945">
    <property type="protein sequence ID" value="QBE94752.1"/>
    <property type="molecule type" value="Genomic_DNA"/>
</dbReference>
<feature type="domain" description="ABC transporter" evidence="5">
    <location>
        <begin position="4"/>
        <end position="230"/>
    </location>
</feature>